<gene>
    <name evidence="2" type="ORF">CHLRE_05g242301v5</name>
</gene>
<feature type="compositionally biased region" description="Low complexity" evidence="1">
    <location>
        <begin position="94"/>
        <end position="107"/>
    </location>
</feature>
<protein>
    <submittedName>
        <fullName evidence="2">Uncharacterized protein</fullName>
    </submittedName>
</protein>
<dbReference type="RefSeq" id="XP_042924725.1">
    <property type="nucleotide sequence ID" value="XM_043062423.1"/>
</dbReference>
<dbReference type="AlphaFoldDB" id="A0A2K3DSG0"/>
<proteinExistence type="predicted"/>
<sequence>MDVDRAHQREQMRAALQARGADLTLFEDAVNLDKLWDNWYRNVRALSDATREGLSVAGLQPGLIDHILALKDAPPAALPSTPSPRHRTTHTRWHSPAATTGGSSTSARDVEHPRGEQAAPSPVPSSAQPRKSDIAKWWPAGWLDTLAPLWSQVCGGRGGGDIEGSQQKQQQFEDSAAASTMPNSSGPQLVLGADTHTPGATNSVLSSSLCLGGAQHPSTCRQRRSNRAGVHGGRGPVGVVRKDGVQSGAGPSLILLVMHLAGAHMSCSVHHLVVSVAGLLQSLGAPWCPRLAAASAVGSRAQRLAGLLRVLPS</sequence>
<dbReference type="KEGG" id="cre:CHLRE_05g242301v5"/>
<dbReference type="GeneID" id="66053451"/>
<evidence type="ECO:0000313" key="3">
    <source>
        <dbReference type="Proteomes" id="UP000006906"/>
    </source>
</evidence>
<feature type="region of interest" description="Disordered" evidence="1">
    <location>
        <begin position="218"/>
        <end position="237"/>
    </location>
</feature>
<feature type="region of interest" description="Disordered" evidence="1">
    <location>
        <begin position="157"/>
        <end position="197"/>
    </location>
</feature>
<feature type="region of interest" description="Disordered" evidence="1">
    <location>
        <begin position="75"/>
        <end position="132"/>
    </location>
</feature>
<reference evidence="2 3" key="1">
    <citation type="journal article" date="2007" name="Science">
        <title>The Chlamydomonas genome reveals the evolution of key animal and plant functions.</title>
        <authorList>
            <person name="Merchant S.S."/>
            <person name="Prochnik S.E."/>
            <person name="Vallon O."/>
            <person name="Harris E.H."/>
            <person name="Karpowicz S.J."/>
            <person name="Witman G.B."/>
            <person name="Terry A."/>
            <person name="Salamov A."/>
            <person name="Fritz-Laylin L.K."/>
            <person name="Marechal-Drouard L."/>
            <person name="Marshall W.F."/>
            <person name="Qu L.H."/>
            <person name="Nelson D.R."/>
            <person name="Sanderfoot A.A."/>
            <person name="Spalding M.H."/>
            <person name="Kapitonov V.V."/>
            <person name="Ren Q."/>
            <person name="Ferris P."/>
            <person name="Lindquist E."/>
            <person name="Shapiro H."/>
            <person name="Lucas S.M."/>
            <person name="Grimwood J."/>
            <person name="Schmutz J."/>
            <person name="Cardol P."/>
            <person name="Cerutti H."/>
            <person name="Chanfreau G."/>
            <person name="Chen C.L."/>
            <person name="Cognat V."/>
            <person name="Croft M.T."/>
            <person name="Dent R."/>
            <person name="Dutcher S."/>
            <person name="Fernandez E."/>
            <person name="Fukuzawa H."/>
            <person name="Gonzalez-Ballester D."/>
            <person name="Gonzalez-Halphen D."/>
            <person name="Hallmann A."/>
            <person name="Hanikenne M."/>
            <person name="Hippler M."/>
            <person name="Inwood W."/>
            <person name="Jabbari K."/>
            <person name="Kalanon M."/>
            <person name="Kuras R."/>
            <person name="Lefebvre P.A."/>
            <person name="Lemaire S.D."/>
            <person name="Lobanov A.V."/>
            <person name="Lohr M."/>
            <person name="Manuell A."/>
            <person name="Meier I."/>
            <person name="Mets L."/>
            <person name="Mittag M."/>
            <person name="Mittelmeier T."/>
            <person name="Moroney J.V."/>
            <person name="Moseley J."/>
            <person name="Napoli C."/>
            <person name="Nedelcu A.M."/>
            <person name="Niyogi K."/>
            <person name="Novoselov S.V."/>
            <person name="Paulsen I.T."/>
            <person name="Pazour G."/>
            <person name="Purton S."/>
            <person name="Ral J.P."/>
            <person name="Riano-Pachon D.M."/>
            <person name="Riekhof W."/>
            <person name="Rymarquis L."/>
            <person name="Schroda M."/>
            <person name="Stern D."/>
            <person name="Umen J."/>
            <person name="Willows R."/>
            <person name="Wilson N."/>
            <person name="Zimmer S.L."/>
            <person name="Allmer J."/>
            <person name="Balk J."/>
            <person name="Bisova K."/>
            <person name="Chen C.J."/>
            <person name="Elias M."/>
            <person name="Gendler K."/>
            <person name="Hauser C."/>
            <person name="Lamb M.R."/>
            <person name="Ledford H."/>
            <person name="Long J.C."/>
            <person name="Minagawa J."/>
            <person name="Page M.D."/>
            <person name="Pan J."/>
            <person name="Pootakham W."/>
            <person name="Roje S."/>
            <person name="Rose A."/>
            <person name="Stahlberg E."/>
            <person name="Terauchi A.M."/>
            <person name="Yang P."/>
            <person name="Ball S."/>
            <person name="Bowler C."/>
            <person name="Dieckmann C.L."/>
            <person name="Gladyshev V.N."/>
            <person name="Green P."/>
            <person name="Jorgensen R."/>
            <person name="Mayfield S."/>
            <person name="Mueller-Roeber B."/>
            <person name="Rajamani S."/>
            <person name="Sayre R.T."/>
            <person name="Brokstein P."/>
            <person name="Dubchak I."/>
            <person name="Goodstein D."/>
            <person name="Hornick L."/>
            <person name="Huang Y.W."/>
            <person name="Jhaveri J."/>
            <person name="Luo Y."/>
            <person name="Martinez D."/>
            <person name="Ngau W.C."/>
            <person name="Otillar B."/>
            <person name="Poliakov A."/>
            <person name="Porter A."/>
            <person name="Szajkowski L."/>
            <person name="Werner G."/>
            <person name="Zhou K."/>
            <person name="Grigoriev I.V."/>
            <person name="Rokhsar D.S."/>
            <person name="Grossman A.R."/>
        </authorList>
    </citation>
    <scope>NUCLEOTIDE SEQUENCE [LARGE SCALE GENOMIC DNA]</scope>
    <source>
        <strain evidence="3">CC-503</strain>
    </source>
</reference>
<dbReference type="EMBL" id="CM008966">
    <property type="protein sequence ID" value="PNW83469.1"/>
    <property type="molecule type" value="Genomic_DNA"/>
</dbReference>
<keyword evidence="3" id="KW-1185">Reference proteome</keyword>
<organism evidence="2 3">
    <name type="scientific">Chlamydomonas reinhardtii</name>
    <name type="common">Chlamydomonas smithii</name>
    <dbReference type="NCBI Taxonomy" id="3055"/>
    <lineage>
        <taxon>Eukaryota</taxon>
        <taxon>Viridiplantae</taxon>
        <taxon>Chlorophyta</taxon>
        <taxon>core chlorophytes</taxon>
        <taxon>Chlorophyceae</taxon>
        <taxon>CS clade</taxon>
        <taxon>Chlamydomonadales</taxon>
        <taxon>Chlamydomonadaceae</taxon>
        <taxon>Chlamydomonas</taxon>
    </lineage>
</organism>
<accession>A0A2K3DSG0</accession>
<evidence type="ECO:0000313" key="2">
    <source>
        <dbReference type="EMBL" id="PNW83469.1"/>
    </source>
</evidence>
<feature type="compositionally biased region" description="Low complexity" evidence="1">
    <location>
        <begin position="118"/>
        <end position="127"/>
    </location>
</feature>
<feature type="compositionally biased region" description="Basic residues" evidence="1">
    <location>
        <begin position="84"/>
        <end position="93"/>
    </location>
</feature>
<name>A0A2K3DSG0_CHLRE</name>
<dbReference type="Proteomes" id="UP000006906">
    <property type="component" value="Chromosome 5"/>
</dbReference>
<dbReference type="InParanoid" id="A0A2K3DSG0"/>
<dbReference type="Gramene" id="PNW83469">
    <property type="protein sequence ID" value="PNW83469"/>
    <property type="gene ID" value="CHLRE_05g242301v5"/>
</dbReference>
<evidence type="ECO:0000256" key="1">
    <source>
        <dbReference type="SAM" id="MobiDB-lite"/>
    </source>
</evidence>
<feature type="compositionally biased region" description="Polar residues" evidence="1">
    <location>
        <begin position="164"/>
        <end position="187"/>
    </location>
</feature>